<dbReference type="GO" id="GO:0015038">
    <property type="term" value="F:glutathione disulfide oxidoreductase activity"/>
    <property type="evidence" value="ECO:0007669"/>
    <property type="project" value="TreeGrafter"/>
</dbReference>
<protein>
    <submittedName>
        <fullName evidence="2">Glutaredoxin</fullName>
    </submittedName>
</protein>
<evidence type="ECO:0000259" key="1">
    <source>
        <dbReference type="Pfam" id="PF00462"/>
    </source>
</evidence>
<name>A0A0F6SIM8_9CAUD</name>
<dbReference type="SUPFAM" id="SSF52833">
    <property type="entry name" value="Thioredoxin-like"/>
    <property type="match status" value="1"/>
</dbReference>
<gene>
    <name evidence="2" type="ORF">PHIM7_183</name>
</gene>
<dbReference type="PROSITE" id="PS51354">
    <property type="entry name" value="GLUTAREDOXIN_2"/>
    <property type="match status" value="1"/>
</dbReference>
<organism evidence="2 3">
    <name type="scientific">Sinorhizobium phage phiM7</name>
    <dbReference type="NCBI Taxonomy" id="1647403"/>
    <lineage>
        <taxon>Viruses</taxon>
        <taxon>Duplodnaviria</taxon>
        <taxon>Heunggongvirae</taxon>
        <taxon>Uroviricota</taxon>
        <taxon>Caudoviricetes</taxon>
        <taxon>Emdodecavirus</taxon>
        <taxon>Emdodecavirus M7</taxon>
    </lineage>
</organism>
<dbReference type="PANTHER" id="PTHR45694:SF18">
    <property type="entry name" value="GLUTAREDOXIN-1-RELATED"/>
    <property type="match status" value="1"/>
</dbReference>
<reference evidence="2 3" key="1">
    <citation type="submission" date="2015-04" db="EMBL/GenBank/DDBJ databases">
        <authorList>
            <person name="Schouten J.T."/>
            <person name="Crockett J.T."/>
            <person name="Hodson T.S."/>
            <person name="Hyde J.R."/>
            <person name="Smith T.A."/>
            <person name="Merrill B.D."/>
            <person name="Crook M.B."/>
            <person name="Griffitts J.S."/>
            <person name="Burnett S.H."/>
            <person name="Grose J.H."/>
            <person name="Breakwell D.P."/>
        </authorList>
    </citation>
    <scope>NUCLEOTIDE SEQUENCE [LARGE SCALE GENOMIC DNA]</scope>
</reference>
<dbReference type="Proteomes" id="UP000221947">
    <property type="component" value="Segment"/>
</dbReference>
<proteinExistence type="predicted"/>
<feature type="domain" description="Glutaredoxin" evidence="1">
    <location>
        <begin position="4"/>
        <end position="63"/>
    </location>
</feature>
<sequence>MEKITVYGKFKCGFCTVAKDLLEERGYSYEYKNIANKEILNELIERYPDVSTVPQVFFGDTHIGGSDKLTEYFQTQQGN</sequence>
<accession>A0A0F6SIM8</accession>
<dbReference type="Pfam" id="PF00462">
    <property type="entry name" value="Glutaredoxin"/>
    <property type="match status" value="1"/>
</dbReference>
<dbReference type="PRINTS" id="PR00160">
    <property type="entry name" value="GLUTAREDOXIN"/>
</dbReference>
<dbReference type="EMBL" id="KR052480">
    <property type="protein sequence ID" value="AKF12728.1"/>
    <property type="molecule type" value="Genomic_DNA"/>
</dbReference>
<dbReference type="Gene3D" id="3.40.30.10">
    <property type="entry name" value="Glutaredoxin"/>
    <property type="match status" value="1"/>
</dbReference>
<keyword evidence="3" id="KW-1185">Reference proteome</keyword>
<evidence type="ECO:0000313" key="2">
    <source>
        <dbReference type="EMBL" id="AKF12728.1"/>
    </source>
</evidence>
<dbReference type="InterPro" id="IPR014025">
    <property type="entry name" value="Glutaredoxin_subgr"/>
</dbReference>
<evidence type="ECO:0000313" key="3">
    <source>
        <dbReference type="Proteomes" id="UP000221947"/>
    </source>
</evidence>
<dbReference type="InterPro" id="IPR002109">
    <property type="entry name" value="Glutaredoxin"/>
</dbReference>
<dbReference type="GO" id="GO:0034599">
    <property type="term" value="P:cellular response to oxidative stress"/>
    <property type="evidence" value="ECO:0007669"/>
    <property type="project" value="TreeGrafter"/>
</dbReference>
<dbReference type="PANTHER" id="PTHR45694">
    <property type="entry name" value="GLUTAREDOXIN 2"/>
    <property type="match status" value="1"/>
</dbReference>
<dbReference type="InterPro" id="IPR036249">
    <property type="entry name" value="Thioredoxin-like_sf"/>
</dbReference>